<sequence>MKTRLIATLFASAALLNASAGVQAQPESTMSISNKDKTIALLTSIETGDQQAVGYINANQYVQHNLAVADGLAGFGELLQALPKGSAKVNVVRAFEDGDYVFTHTEYDFFGPKIGFDLFRFEQGKIVEHWDNLTVRSAQLNPSGHSQTDGITEINDRHKTEVNKALIANFVETVLVKGDYHKMAEFFDGDNYVQHNSVIADGLSGLTHAIEVMAEQGITMKYDKNHTVLGEGNFVLSISEGRLGDEPTAYYDLFRVENGKIAEHWDVMETIIPKEQWKNSNGKFGNL</sequence>
<dbReference type="EMBL" id="BPEU01000010">
    <property type="protein sequence ID" value="GIU40110.1"/>
    <property type="molecule type" value="Genomic_DNA"/>
</dbReference>
<comment type="caution">
    <text evidence="2">The sequence shown here is derived from an EMBL/GenBank/DDBJ whole genome shotgun (WGS) entry which is preliminary data.</text>
</comment>
<dbReference type="SUPFAM" id="SSF54427">
    <property type="entry name" value="NTF2-like"/>
    <property type="match status" value="2"/>
</dbReference>
<gene>
    <name evidence="2" type="ORF">TUM3794_17250</name>
</gene>
<organism evidence="2 3">
    <name type="scientific">Shewanella colwelliana</name>
    <name type="common">Alteromonas colwelliana</name>
    <dbReference type="NCBI Taxonomy" id="23"/>
    <lineage>
        <taxon>Bacteria</taxon>
        <taxon>Pseudomonadati</taxon>
        <taxon>Pseudomonadota</taxon>
        <taxon>Gammaproteobacteria</taxon>
        <taxon>Alteromonadales</taxon>
        <taxon>Shewanellaceae</taxon>
        <taxon>Shewanella</taxon>
    </lineage>
</organism>
<evidence type="ECO:0000313" key="3">
    <source>
        <dbReference type="Proteomes" id="UP000773469"/>
    </source>
</evidence>
<dbReference type="Gene3D" id="3.10.450.50">
    <property type="match status" value="2"/>
</dbReference>
<name>A0ABQ4NYV8_SHECO</name>
<keyword evidence="1" id="KW-0732">Signal</keyword>
<feature type="chain" id="PRO_5047091293" evidence="1">
    <location>
        <begin position="25"/>
        <end position="287"/>
    </location>
</feature>
<reference evidence="2 3" key="1">
    <citation type="submission" date="2021-05" db="EMBL/GenBank/DDBJ databases">
        <title>Molecular characterization for Shewanella algae harboring chromosomal blaOXA-55-like strains isolated from clinical and environment sample.</title>
        <authorList>
            <person name="Ohama Y."/>
            <person name="Aoki K."/>
            <person name="Harada S."/>
            <person name="Moriya K."/>
            <person name="Ishii Y."/>
            <person name="Tateda K."/>
        </authorList>
    </citation>
    <scope>NUCLEOTIDE SEQUENCE [LARGE SCALE GENOMIC DNA]</scope>
    <source>
        <strain evidence="2 3">MBTL60-118</strain>
    </source>
</reference>
<protein>
    <submittedName>
        <fullName evidence="2">Polyketide cyclase</fullName>
    </submittedName>
</protein>
<dbReference type="Proteomes" id="UP000773469">
    <property type="component" value="Unassembled WGS sequence"/>
</dbReference>
<keyword evidence="3" id="KW-1185">Reference proteome</keyword>
<feature type="signal peptide" evidence="1">
    <location>
        <begin position="1"/>
        <end position="24"/>
    </location>
</feature>
<proteinExistence type="predicted"/>
<dbReference type="InterPro" id="IPR032710">
    <property type="entry name" value="NTF2-like_dom_sf"/>
</dbReference>
<accession>A0ABQ4NYV8</accession>
<dbReference type="RefSeq" id="WP_220756749.1">
    <property type="nucleotide sequence ID" value="NZ_BPEU01000010.1"/>
</dbReference>
<evidence type="ECO:0000256" key="1">
    <source>
        <dbReference type="SAM" id="SignalP"/>
    </source>
</evidence>
<evidence type="ECO:0000313" key="2">
    <source>
        <dbReference type="EMBL" id="GIU40110.1"/>
    </source>
</evidence>